<dbReference type="EMBL" id="CP019434">
    <property type="protein sequence ID" value="APZ43429.1"/>
    <property type="molecule type" value="Genomic_DNA"/>
</dbReference>
<evidence type="ECO:0000313" key="9">
    <source>
        <dbReference type="Proteomes" id="UP000243807"/>
    </source>
</evidence>
<feature type="transmembrane region" description="Helical" evidence="7">
    <location>
        <begin position="93"/>
        <end position="109"/>
    </location>
</feature>
<evidence type="ECO:0008006" key="10">
    <source>
        <dbReference type="Google" id="ProtNLM"/>
    </source>
</evidence>
<evidence type="ECO:0000256" key="7">
    <source>
        <dbReference type="SAM" id="Phobius"/>
    </source>
</evidence>
<accession>A0A1P8UHY1</accession>
<dbReference type="GO" id="GO:0005886">
    <property type="term" value="C:plasma membrane"/>
    <property type="evidence" value="ECO:0007669"/>
    <property type="project" value="UniProtKB-SubCell"/>
</dbReference>
<evidence type="ECO:0000256" key="3">
    <source>
        <dbReference type="ARBA" id="ARBA00022475"/>
    </source>
</evidence>
<protein>
    <recommendedName>
        <fullName evidence="10">DoxX family protein</fullName>
    </recommendedName>
</protein>
<dbReference type="RefSeq" id="WP_076837070.1">
    <property type="nucleotide sequence ID" value="NZ_CP019434.1"/>
</dbReference>
<dbReference type="KEGG" id="afy:BW247_10290"/>
<organism evidence="8 9">
    <name type="scientific">Acidihalobacter ferrooxydans</name>
    <dbReference type="NCBI Taxonomy" id="1765967"/>
    <lineage>
        <taxon>Bacteria</taxon>
        <taxon>Pseudomonadati</taxon>
        <taxon>Pseudomonadota</taxon>
        <taxon>Gammaproteobacteria</taxon>
        <taxon>Chromatiales</taxon>
        <taxon>Ectothiorhodospiraceae</taxon>
        <taxon>Acidihalobacter</taxon>
    </lineage>
</organism>
<dbReference type="Pfam" id="PF07681">
    <property type="entry name" value="DoxX"/>
    <property type="match status" value="1"/>
</dbReference>
<feature type="transmembrane region" description="Helical" evidence="7">
    <location>
        <begin position="21"/>
        <end position="44"/>
    </location>
</feature>
<dbReference type="AlphaFoldDB" id="A0A1P8UHY1"/>
<keyword evidence="9" id="KW-1185">Reference proteome</keyword>
<sequence length="165" mass="18109">MNAYLQKLNNYYGYGVKGLNVFAPLGDLAIRLVLAQVFWFAGLTKLASMSQTVALFEYVYHVPLLSPVLAAWLGMLVEVIFSVLLASGIATRFTALVLFVYNIVAVISYPDLHGAALYQHFLWGALLLAPMFHGGGALSVDAAVTRWLGWRAERRRVAHAPARGV</sequence>
<dbReference type="OrthoDB" id="121744at2"/>
<dbReference type="InterPro" id="IPR051907">
    <property type="entry name" value="DoxX-like_oxidoreductase"/>
</dbReference>
<evidence type="ECO:0000313" key="8">
    <source>
        <dbReference type="EMBL" id="APZ43429.1"/>
    </source>
</evidence>
<keyword evidence="5 7" id="KW-1133">Transmembrane helix</keyword>
<dbReference type="Proteomes" id="UP000243807">
    <property type="component" value="Chromosome"/>
</dbReference>
<comment type="subcellular location">
    <subcellularLocation>
        <location evidence="1">Cell membrane</location>
        <topology evidence="1">Multi-pass membrane protein</topology>
    </subcellularLocation>
</comment>
<evidence type="ECO:0000256" key="2">
    <source>
        <dbReference type="ARBA" id="ARBA00006679"/>
    </source>
</evidence>
<reference evidence="8 9" key="1">
    <citation type="submission" date="2017-01" db="EMBL/GenBank/DDBJ databases">
        <title>Draft sequence of Acidihalobacter ferrooxidans strain DSM 14175 (strain V8).</title>
        <authorList>
            <person name="Khaleque H.N."/>
            <person name="Ramsay J.P."/>
            <person name="Murphy R.J.T."/>
            <person name="Kaksonen A.H."/>
            <person name="Boxall N.J."/>
            <person name="Watkin E.L.J."/>
        </authorList>
    </citation>
    <scope>NUCLEOTIDE SEQUENCE [LARGE SCALE GENOMIC DNA]</scope>
    <source>
        <strain evidence="8 9">V8</strain>
    </source>
</reference>
<dbReference type="STRING" id="1765967.BW247_10290"/>
<evidence type="ECO:0000256" key="4">
    <source>
        <dbReference type="ARBA" id="ARBA00022692"/>
    </source>
</evidence>
<evidence type="ECO:0000256" key="6">
    <source>
        <dbReference type="ARBA" id="ARBA00023136"/>
    </source>
</evidence>
<name>A0A1P8UHY1_9GAMM</name>
<keyword evidence="3" id="KW-1003">Cell membrane</keyword>
<dbReference type="PANTHER" id="PTHR33452:SF1">
    <property type="entry name" value="INNER MEMBRANE PROTEIN YPHA-RELATED"/>
    <property type="match status" value="1"/>
</dbReference>
<keyword evidence="4 7" id="KW-0812">Transmembrane</keyword>
<evidence type="ECO:0000256" key="5">
    <source>
        <dbReference type="ARBA" id="ARBA00022989"/>
    </source>
</evidence>
<evidence type="ECO:0000256" key="1">
    <source>
        <dbReference type="ARBA" id="ARBA00004651"/>
    </source>
</evidence>
<dbReference type="InterPro" id="IPR032808">
    <property type="entry name" value="DoxX"/>
</dbReference>
<keyword evidence="6 7" id="KW-0472">Membrane</keyword>
<comment type="similarity">
    <text evidence="2">Belongs to the DoxX family.</text>
</comment>
<proteinExistence type="inferred from homology"/>
<gene>
    <name evidence="8" type="ORF">BW247_10290</name>
</gene>
<feature type="transmembrane region" description="Helical" evidence="7">
    <location>
        <begin position="64"/>
        <end position="86"/>
    </location>
</feature>
<feature type="transmembrane region" description="Helical" evidence="7">
    <location>
        <begin position="121"/>
        <end position="144"/>
    </location>
</feature>
<dbReference type="PANTHER" id="PTHR33452">
    <property type="entry name" value="OXIDOREDUCTASE CATD-RELATED"/>
    <property type="match status" value="1"/>
</dbReference>